<protein>
    <recommendedName>
        <fullName evidence="3">Zn(2)-C6 fungal-type domain-containing protein</fullName>
    </recommendedName>
</protein>
<evidence type="ECO:0000256" key="2">
    <source>
        <dbReference type="SAM" id="MobiDB-lite"/>
    </source>
</evidence>
<comment type="caution">
    <text evidence="4">The sequence shown here is derived from an EMBL/GenBank/DDBJ whole genome shotgun (WGS) entry which is preliminary data.</text>
</comment>
<dbReference type="GO" id="GO:0000981">
    <property type="term" value="F:DNA-binding transcription factor activity, RNA polymerase II-specific"/>
    <property type="evidence" value="ECO:0007669"/>
    <property type="project" value="InterPro"/>
</dbReference>
<dbReference type="CDD" id="cd00067">
    <property type="entry name" value="GAL4"/>
    <property type="match status" value="1"/>
</dbReference>
<dbReference type="GO" id="GO:0008270">
    <property type="term" value="F:zinc ion binding"/>
    <property type="evidence" value="ECO:0007669"/>
    <property type="project" value="InterPro"/>
</dbReference>
<dbReference type="InterPro" id="IPR036864">
    <property type="entry name" value="Zn2-C6_fun-type_DNA-bd_sf"/>
</dbReference>
<evidence type="ECO:0000313" key="4">
    <source>
        <dbReference type="EMBL" id="KAK5698235.1"/>
    </source>
</evidence>
<dbReference type="Pfam" id="PF00172">
    <property type="entry name" value="Zn_clus"/>
    <property type="match status" value="1"/>
</dbReference>
<dbReference type="Proteomes" id="UP001310594">
    <property type="component" value="Unassembled WGS sequence"/>
</dbReference>
<evidence type="ECO:0000259" key="3">
    <source>
        <dbReference type="PROSITE" id="PS50048"/>
    </source>
</evidence>
<feature type="region of interest" description="Disordered" evidence="2">
    <location>
        <begin position="71"/>
        <end position="111"/>
    </location>
</feature>
<keyword evidence="1" id="KW-0539">Nucleus</keyword>
<evidence type="ECO:0000256" key="1">
    <source>
        <dbReference type="ARBA" id="ARBA00023242"/>
    </source>
</evidence>
<feature type="domain" description="Zn(2)-C6 fungal-type" evidence="3">
    <location>
        <begin position="38"/>
        <end position="68"/>
    </location>
</feature>
<dbReference type="InterPro" id="IPR052400">
    <property type="entry name" value="Zn2-C6_fungal_TF"/>
</dbReference>
<accession>A0AAN7W9B9</accession>
<reference evidence="4" key="1">
    <citation type="submission" date="2023-08" db="EMBL/GenBank/DDBJ databases">
        <title>Black Yeasts Isolated from many extreme environments.</title>
        <authorList>
            <person name="Coleine C."/>
            <person name="Stajich J.E."/>
            <person name="Selbmann L."/>
        </authorList>
    </citation>
    <scope>NUCLEOTIDE SEQUENCE</scope>
    <source>
        <strain evidence="4">CCFEE 5810</strain>
    </source>
</reference>
<dbReference type="EMBL" id="JAVRQU010000010">
    <property type="protein sequence ID" value="KAK5698235.1"/>
    <property type="molecule type" value="Genomic_DNA"/>
</dbReference>
<name>A0AAN7W9B9_9PEZI</name>
<gene>
    <name evidence="4" type="ORF">LTR97_007196</name>
</gene>
<dbReference type="PROSITE" id="PS00463">
    <property type="entry name" value="ZN2_CY6_FUNGAL_1"/>
    <property type="match status" value="1"/>
</dbReference>
<organism evidence="4 5">
    <name type="scientific">Elasticomyces elasticus</name>
    <dbReference type="NCBI Taxonomy" id="574655"/>
    <lineage>
        <taxon>Eukaryota</taxon>
        <taxon>Fungi</taxon>
        <taxon>Dikarya</taxon>
        <taxon>Ascomycota</taxon>
        <taxon>Pezizomycotina</taxon>
        <taxon>Dothideomycetes</taxon>
        <taxon>Dothideomycetidae</taxon>
        <taxon>Mycosphaerellales</taxon>
        <taxon>Teratosphaeriaceae</taxon>
        <taxon>Elasticomyces</taxon>
    </lineage>
</organism>
<dbReference type="SMART" id="SM00066">
    <property type="entry name" value="GAL4"/>
    <property type="match status" value="1"/>
</dbReference>
<dbReference type="SUPFAM" id="SSF57701">
    <property type="entry name" value="Zn2/Cys6 DNA-binding domain"/>
    <property type="match status" value="1"/>
</dbReference>
<dbReference type="InterPro" id="IPR001138">
    <property type="entry name" value="Zn2Cys6_DnaBD"/>
</dbReference>
<evidence type="ECO:0000313" key="5">
    <source>
        <dbReference type="Proteomes" id="UP001310594"/>
    </source>
</evidence>
<dbReference type="PANTHER" id="PTHR47657:SF11">
    <property type="entry name" value="FINGER DOMAIN PROTEIN, PUTATIVE (AFU_ORTHOLOGUE AFUA_1G01650)-RELATED"/>
    <property type="match status" value="1"/>
</dbReference>
<dbReference type="Gene3D" id="4.10.240.10">
    <property type="entry name" value="Zn(2)-C6 fungal-type DNA-binding domain"/>
    <property type="match status" value="1"/>
</dbReference>
<dbReference type="PROSITE" id="PS50048">
    <property type="entry name" value="ZN2_CY6_FUNGAL_2"/>
    <property type="match status" value="1"/>
</dbReference>
<sequence>MINWVQEKPGAGPQGQAVSLYNETGARRRRTHQKSKKGCISCKQRRVKCDELRPACGQCTEKKWACEFPEQEVTQKKPKTPVPPPAPPALVRYPSTPPTSVSGGSTDSASPPIETREWLHAQVLSSLARINVPNRLGDSPIYQQSDAVELVDHIFDYSDLWIGSHVSQGVIQMHGFDMALDAEYLLHAMLACAAKHLSYLNPDVKKYEVAATLHYTRSLQAYSAQLCYDLERGNANAMLATSGLLAKLTFINTPTMCANRPLAADNGPTAWIRSMQGVKTIMSTPRLRAQLEGGFMRPILEKYREAIPAPVETPLLESKIVEAMRRLCEVHSELADPYTAVLGRLEPLMLLNPTHTNVESYLSFISGLESTFIELLERNEPRALLILLCWCAKLPLIKQWWTSVARIEFLRISVHLSTVNDPLVQELLGLIAMCELQPDRPVDSKPAVDILAELALFSATRQPVLTPTITLEAHPNLQPDH</sequence>
<dbReference type="PANTHER" id="PTHR47657">
    <property type="entry name" value="STEROL REGULATORY ELEMENT-BINDING PROTEIN ECM22"/>
    <property type="match status" value="1"/>
</dbReference>
<proteinExistence type="predicted"/>
<dbReference type="AlphaFoldDB" id="A0AAN7W9B9"/>
<feature type="compositionally biased region" description="Low complexity" evidence="2">
    <location>
        <begin position="98"/>
        <end position="108"/>
    </location>
</feature>